<dbReference type="InterPro" id="IPR001251">
    <property type="entry name" value="CRAL-TRIO_dom"/>
</dbReference>
<dbReference type="CDD" id="cd00170">
    <property type="entry name" value="SEC14"/>
    <property type="match status" value="1"/>
</dbReference>
<dbReference type="PROSITE" id="PS50191">
    <property type="entry name" value="CRAL_TRIO"/>
    <property type="match status" value="1"/>
</dbReference>
<dbReference type="Proteomes" id="UP000299102">
    <property type="component" value="Unassembled WGS sequence"/>
</dbReference>
<dbReference type="STRING" id="151549.A0A4C1Z6E2"/>
<keyword evidence="3" id="KW-1185">Reference proteome</keyword>
<dbReference type="InterPro" id="IPR036865">
    <property type="entry name" value="CRAL-TRIO_dom_sf"/>
</dbReference>
<organism evidence="2 3">
    <name type="scientific">Eumeta variegata</name>
    <name type="common">Bagworm moth</name>
    <name type="synonym">Eumeta japonica</name>
    <dbReference type="NCBI Taxonomy" id="151549"/>
    <lineage>
        <taxon>Eukaryota</taxon>
        <taxon>Metazoa</taxon>
        <taxon>Ecdysozoa</taxon>
        <taxon>Arthropoda</taxon>
        <taxon>Hexapoda</taxon>
        <taxon>Insecta</taxon>
        <taxon>Pterygota</taxon>
        <taxon>Neoptera</taxon>
        <taxon>Endopterygota</taxon>
        <taxon>Lepidoptera</taxon>
        <taxon>Glossata</taxon>
        <taxon>Ditrysia</taxon>
        <taxon>Tineoidea</taxon>
        <taxon>Psychidae</taxon>
        <taxon>Oiketicinae</taxon>
        <taxon>Eumeta</taxon>
    </lineage>
</organism>
<dbReference type="GO" id="GO:0016020">
    <property type="term" value="C:membrane"/>
    <property type="evidence" value="ECO:0007669"/>
    <property type="project" value="TreeGrafter"/>
</dbReference>
<dbReference type="EMBL" id="BGZK01001552">
    <property type="protein sequence ID" value="GBP82175.1"/>
    <property type="molecule type" value="Genomic_DNA"/>
</dbReference>
<dbReference type="SMART" id="SM00516">
    <property type="entry name" value="SEC14"/>
    <property type="match status" value="1"/>
</dbReference>
<dbReference type="Gene3D" id="3.40.525.10">
    <property type="entry name" value="CRAL-TRIO lipid binding domain"/>
    <property type="match status" value="1"/>
</dbReference>
<dbReference type="PANTHER" id="PTHR10174:SF222">
    <property type="entry name" value="GH10083P-RELATED"/>
    <property type="match status" value="1"/>
</dbReference>
<dbReference type="PRINTS" id="PR00180">
    <property type="entry name" value="CRETINALDHBP"/>
</dbReference>
<reference evidence="2 3" key="1">
    <citation type="journal article" date="2019" name="Commun. Biol.">
        <title>The bagworm genome reveals a unique fibroin gene that provides high tensile strength.</title>
        <authorList>
            <person name="Kono N."/>
            <person name="Nakamura H."/>
            <person name="Ohtoshi R."/>
            <person name="Tomita M."/>
            <person name="Numata K."/>
            <person name="Arakawa K."/>
        </authorList>
    </citation>
    <scope>NUCLEOTIDE SEQUENCE [LARGE SCALE GENOMIC DNA]</scope>
</reference>
<dbReference type="SUPFAM" id="SSF52087">
    <property type="entry name" value="CRAL/TRIO domain"/>
    <property type="match status" value="1"/>
</dbReference>
<evidence type="ECO:0000313" key="3">
    <source>
        <dbReference type="Proteomes" id="UP000299102"/>
    </source>
</evidence>
<gene>
    <name evidence="2" type="primary">Ttpa</name>
    <name evidence="2" type="ORF">EVAR_60285_1</name>
</gene>
<dbReference type="Pfam" id="PF00650">
    <property type="entry name" value="CRAL_TRIO"/>
    <property type="match status" value="1"/>
</dbReference>
<proteinExistence type="predicted"/>
<feature type="domain" description="CRAL-TRIO" evidence="1">
    <location>
        <begin position="166"/>
        <end position="255"/>
    </location>
</feature>
<dbReference type="GO" id="GO:1902936">
    <property type="term" value="F:phosphatidylinositol bisphosphate binding"/>
    <property type="evidence" value="ECO:0007669"/>
    <property type="project" value="TreeGrafter"/>
</dbReference>
<protein>
    <submittedName>
        <fullName evidence="2">Alpha-tocopherol transfer protein</fullName>
    </submittedName>
</protein>
<evidence type="ECO:0000313" key="2">
    <source>
        <dbReference type="EMBL" id="GBP82175.1"/>
    </source>
</evidence>
<dbReference type="PANTHER" id="PTHR10174">
    <property type="entry name" value="ALPHA-TOCOPHEROL TRANSFER PROTEIN-RELATED"/>
    <property type="match status" value="1"/>
</dbReference>
<dbReference type="AlphaFoldDB" id="A0A4C1Z6E2"/>
<dbReference type="OrthoDB" id="6575879at2759"/>
<sequence length="255" mass="29301">MKDIIPCPRGRRPGHFHEEPLLIARGYHCLTFMDTLAPCGDVTLPYSVLASGSWTPIEDETKKEIRRIHEMDDEERLRDGVSALGEWCDKQHHFVEKNINKIQLEKRLILSKGSVEDAKIRIDRILIARGMMADLVLKRTPEEMTRLSRVTEYCHEFDYAVGARYVYDFRNFNLGMLAKLNPTVLKKVVVLAANVYGLKIKGIHLINAPSFVDKVVFLFKTVLSQKLAERIHVHSSYEDFHKHVSREVLPSDYGG</sequence>
<comment type="caution">
    <text evidence="2">The sequence shown here is derived from an EMBL/GenBank/DDBJ whole genome shotgun (WGS) entry which is preliminary data.</text>
</comment>
<accession>A0A4C1Z6E2</accession>
<evidence type="ECO:0000259" key="1">
    <source>
        <dbReference type="PROSITE" id="PS50191"/>
    </source>
</evidence>
<name>A0A4C1Z6E2_EUMVA</name>